<protein>
    <recommendedName>
        <fullName evidence="4">Rieske domain-containing protein</fullName>
    </recommendedName>
</protein>
<organism evidence="2 3">
    <name type="scientific">Nonomuraea typhae</name>
    <dbReference type="NCBI Taxonomy" id="2603600"/>
    <lineage>
        <taxon>Bacteria</taxon>
        <taxon>Bacillati</taxon>
        <taxon>Actinomycetota</taxon>
        <taxon>Actinomycetes</taxon>
        <taxon>Streptosporangiales</taxon>
        <taxon>Streptosporangiaceae</taxon>
        <taxon>Nonomuraea</taxon>
    </lineage>
</organism>
<feature type="transmembrane region" description="Helical" evidence="1">
    <location>
        <begin position="42"/>
        <end position="63"/>
    </location>
</feature>
<keyword evidence="1" id="KW-0812">Transmembrane</keyword>
<gene>
    <name evidence="2" type="ORF">ACIBG2_27560</name>
</gene>
<dbReference type="EMBL" id="JBITGY010000007">
    <property type="protein sequence ID" value="MFI6501164.1"/>
    <property type="molecule type" value="Genomic_DNA"/>
</dbReference>
<reference evidence="2 3" key="1">
    <citation type="submission" date="2024-10" db="EMBL/GenBank/DDBJ databases">
        <title>The Natural Products Discovery Center: Release of the First 8490 Sequenced Strains for Exploring Actinobacteria Biosynthetic Diversity.</title>
        <authorList>
            <person name="Kalkreuter E."/>
            <person name="Kautsar S.A."/>
            <person name="Yang D."/>
            <person name="Bader C.D."/>
            <person name="Teijaro C.N."/>
            <person name="Fluegel L."/>
            <person name="Davis C.M."/>
            <person name="Simpson J.R."/>
            <person name="Lauterbach L."/>
            <person name="Steele A.D."/>
            <person name="Gui C."/>
            <person name="Meng S."/>
            <person name="Li G."/>
            <person name="Viehrig K."/>
            <person name="Ye F."/>
            <person name="Su P."/>
            <person name="Kiefer A.F."/>
            <person name="Nichols A."/>
            <person name="Cepeda A.J."/>
            <person name="Yan W."/>
            <person name="Fan B."/>
            <person name="Jiang Y."/>
            <person name="Adhikari A."/>
            <person name="Zheng C.-J."/>
            <person name="Schuster L."/>
            <person name="Cowan T.M."/>
            <person name="Smanski M.J."/>
            <person name="Chevrette M.G."/>
            <person name="De Carvalho L.P.S."/>
            <person name="Shen B."/>
        </authorList>
    </citation>
    <scope>NUCLEOTIDE SEQUENCE [LARGE SCALE GENOMIC DNA]</scope>
    <source>
        <strain evidence="2 3">NPDC050545</strain>
    </source>
</reference>
<dbReference type="RefSeq" id="WP_397085508.1">
    <property type="nucleotide sequence ID" value="NZ_JBITGY010000007.1"/>
</dbReference>
<comment type="caution">
    <text evidence="2">The sequence shown here is derived from an EMBL/GenBank/DDBJ whole genome shotgun (WGS) entry which is preliminary data.</text>
</comment>
<proteinExistence type="predicted"/>
<keyword evidence="3" id="KW-1185">Reference proteome</keyword>
<dbReference type="Proteomes" id="UP001612741">
    <property type="component" value="Unassembled WGS sequence"/>
</dbReference>
<evidence type="ECO:0000256" key="1">
    <source>
        <dbReference type="SAM" id="Phobius"/>
    </source>
</evidence>
<accession>A0ABW7Z0V9</accession>
<evidence type="ECO:0000313" key="2">
    <source>
        <dbReference type="EMBL" id="MFI6501164.1"/>
    </source>
</evidence>
<keyword evidence="1" id="KW-0472">Membrane</keyword>
<keyword evidence="1" id="KW-1133">Transmembrane helix</keyword>
<evidence type="ECO:0000313" key="3">
    <source>
        <dbReference type="Proteomes" id="UP001612741"/>
    </source>
</evidence>
<sequence length="319" mass="34185">MTRTEYDLKQVLAERSGGVPGSAPEVEAIVRRGRSIRRRRRWGAALAAGAAVAAIAALIPLVLPDPKPPQPAAPPGDGGRLAYARLDGYSVQQLQPTVRGAGTVYRVDCLGDTWAFVRAGDQVDKGRCGIGEDRRFHMMGGLRNVQAGDKPVVDVLTVKAAKVPSWALTAAKLSSGDFDRLAALGVSGSPGEVSIHDGGVTSDTCSKDICPPKPVFYPKTNTKVSFRVMTGGPGRLVVQCRQPGMRAIVWDSDNRLVKTGHCAEQFVWQFTDLTKGARVAVVDSRYVHDAFLRNPTTETAEEAVKLVSPAPSPWLMAFV</sequence>
<evidence type="ECO:0008006" key="4">
    <source>
        <dbReference type="Google" id="ProtNLM"/>
    </source>
</evidence>
<name>A0ABW7Z0V9_9ACTN</name>